<dbReference type="SUPFAM" id="SSF50494">
    <property type="entry name" value="Trypsin-like serine proteases"/>
    <property type="match status" value="1"/>
</dbReference>
<evidence type="ECO:0000313" key="2">
    <source>
        <dbReference type="Ensembl" id="ENSMICP00000039144.1"/>
    </source>
</evidence>
<reference evidence="2" key="3">
    <citation type="submission" date="2025-09" db="UniProtKB">
        <authorList>
            <consortium name="Ensembl"/>
        </authorList>
    </citation>
    <scope>IDENTIFICATION</scope>
</reference>
<accession>A0A8B7FB10</accession>
<feature type="compositionally biased region" description="Basic and acidic residues" evidence="1">
    <location>
        <begin position="315"/>
        <end position="324"/>
    </location>
</feature>
<sequence length="724" mass="82657">MNFMHLKEKETFGATEKDQGARPEVLKDTALQQTCADTPVDHCLSDVRERSSTSKLKSKVNKHEAALKIQNQNSNTNKECCFTFTLNETSRKSGRSEFTAYGDPNENIFSALRANDHFSERMEDHLNEDIIVYGEKKIKGFINLGMPLKCLLGKSHFNISFGRRKSHQKEEGQVLRRCENPNIECILFHVVAVGKTIKKLVKITKLHEKGSTLCVYALKGETVAEALRKDGRFRSDLDELTWNLIEGHNKIYGKGSMVDEVSGKILEMDIPRKTSGKKGTKSKRDENPSDEINPCGLTQSKKRAREPEMEGDTEDVGHSREKTHPPQSLGHDIEGKIRRTISTVRLHYDTSYGRNRVVRQGTRLGQKYANRRGIQKGYPKATHLLKNLQILNEHIMHQYPNFKEETSLMRRYFKEERKRTNLPKSRQFNIYKKYFAKVNMDSIPVATSEKLNYHSKSVGFMKWDNNGNAGNATSFVFNHGYIFTCRHVLKLIVGEGTDPCSWPDTISKCVKVTFTYKEFCPNSDDWFSMEPWFEVSDGTLDYAIFKLKENGNAFPLGLFAQISHQPSIGVVYIIGHPEGRVKQTDRCAVLSLNERLERYRDHCYGAMVEPLAATGNVCPMFTKRSFLYQAWDSNTISYHTCFFEGSSGSPVFNASGKLVAMHAFGHSYGCGQNTRTIIEFGYSMDSILLNIKEKNETLYKLLNEEKNNKLDSPLQDHQIEPLEY</sequence>
<proteinExistence type="predicted"/>
<dbReference type="GO" id="GO:0005737">
    <property type="term" value="C:cytoplasm"/>
    <property type="evidence" value="ECO:0007669"/>
    <property type="project" value="Ensembl"/>
</dbReference>
<reference evidence="2" key="1">
    <citation type="submission" date="2016-12" db="EMBL/GenBank/DDBJ databases">
        <title>Mouse lemur reference genome and diversity panel.</title>
        <authorList>
            <person name="Harris R."/>
            <person name="Larsen P."/>
            <person name="Liu Y."/>
            <person name="Hughes D.S."/>
            <person name="Murali S."/>
            <person name="Raveendran M."/>
            <person name="Korchina V."/>
            <person name="Wang M."/>
            <person name="Jhangiani S."/>
            <person name="Bandaranaike D."/>
            <person name="Bellair M."/>
            <person name="Blankenburg K."/>
            <person name="Chao H."/>
            <person name="Dahdouli M."/>
            <person name="Dinh H."/>
            <person name="Doddapaneni H."/>
            <person name="English A."/>
            <person name="Firestine M."/>
            <person name="Gnanaolivu R."/>
            <person name="Gross S."/>
            <person name="Hernandez B."/>
            <person name="Javaid M."/>
            <person name="Jayaseelan J."/>
            <person name="Jones J."/>
            <person name="Khan Z."/>
            <person name="Kovar C."/>
            <person name="Kurapati P."/>
            <person name="Le B."/>
            <person name="Lee S."/>
            <person name="Li M."/>
            <person name="Mathew T."/>
            <person name="Narasimhan A."/>
            <person name="Ngo D."/>
            <person name="Nguyen L."/>
            <person name="Okwuonu G."/>
            <person name="Ongeri F."/>
            <person name="Osuji N."/>
            <person name="Pu L.-L."/>
            <person name="Puazo M."/>
            <person name="Quiroz J."/>
            <person name="Raj R."/>
            <person name="Rajbhandari K."/>
            <person name="Reid J.G."/>
            <person name="Santibanez J."/>
            <person name="Sexton D."/>
            <person name="Skinner E."/>
            <person name="Vee V."/>
            <person name="Weissenberger G."/>
            <person name="Wu Y."/>
            <person name="Xin Y."/>
            <person name="Han Y."/>
            <person name="Campbell C."/>
            <person name="Brown A."/>
            <person name="Sullivan B."/>
            <person name="Shelton J."/>
            <person name="Brown S."/>
            <person name="Dudchenko O."/>
            <person name="Machol I."/>
            <person name="Durand N."/>
            <person name="Shamim M."/>
            <person name="Lieberman A."/>
            <person name="Muzny D.M."/>
            <person name="Richards S."/>
            <person name="Yoder A."/>
            <person name="Worley K.C."/>
            <person name="Rogers J."/>
            <person name="Gibbs R.A."/>
        </authorList>
    </citation>
    <scope>NUCLEOTIDE SEQUENCE [LARGE SCALE GENOMIC DNA]</scope>
</reference>
<dbReference type="GeneID" id="105863116"/>
<dbReference type="AlphaFoldDB" id="A0A8B7FB10"/>
<dbReference type="GO" id="GO:0005652">
    <property type="term" value="C:nuclear lamina"/>
    <property type="evidence" value="ECO:0007669"/>
    <property type="project" value="Ensembl"/>
</dbReference>
<name>A0A8B7FB10_MICMU</name>
<dbReference type="Ensembl" id="ENSMICT00000035216.2">
    <property type="protein sequence ID" value="ENSMICP00000039144.1"/>
    <property type="gene ID" value="ENSMICG00000037210.2"/>
</dbReference>
<protein>
    <submittedName>
        <fullName evidence="2">FAM111 trypsin like peptidase B</fullName>
    </submittedName>
</protein>
<dbReference type="PANTHER" id="PTHR14389:SF4">
    <property type="entry name" value="SERINE PROTEASE FAM111B"/>
    <property type="match status" value="1"/>
</dbReference>
<reference evidence="2" key="2">
    <citation type="submission" date="2025-08" db="UniProtKB">
        <authorList>
            <consortium name="Ensembl"/>
        </authorList>
    </citation>
    <scope>IDENTIFICATION</scope>
</reference>
<dbReference type="CTD" id="374393"/>
<dbReference type="GO" id="GO:0006260">
    <property type="term" value="P:DNA replication"/>
    <property type="evidence" value="ECO:0007669"/>
    <property type="project" value="TreeGrafter"/>
</dbReference>
<organism evidence="2 3">
    <name type="scientific">Microcebus murinus</name>
    <name type="common">Gray mouse lemur</name>
    <name type="synonym">Lemur murinus</name>
    <dbReference type="NCBI Taxonomy" id="30608"/>
    <lineage>
        <taxon>Eukaryota</taxon>
        <taxon>Metazoa</taxon>
        <taxon>Chordata</taxon>
        <taxon>Craniata</taxon>
        <taxon>Vertebrata</taxon>
        <taxon>Euteleostomi</taxon>
        <taxon>Mammalia</taxon>
        <taxon>Eutheria</taxon>
        <taxon>Euarchontoglires</taxon>
        <taxon>Primates</taxon>
        <taxon>Strepsirrhini</taxon>
        <taxon>Lemuriformes</taxon>
        <taxon>Cheirogaleidae</taxon>
        <taxon>Microcebus</taxon>
    </lineage>
</organism>
<gene>
    <name evidence="2" type="primary">FAM111B</name>
</gene>
<dbReference type="Pfam" id="PF13365">
    <property type="entry name" value="Trypsin_2"/>
    <property type="match status" value="1"/>
</dbReference>
<keyword evidence="3" id="KW-1185">Reference proteome</keyword>
<dbReference type="PANTHER" id="PTHR14389">
    <property type="entry name" value="SI:CH1073-475A24.1"/>
    <property type="match status" value="1"/>
</dbReference>
<dbReference type="GO" id="GO:0008236">
    <property type="term" value="F:serine-type peptidase activity"/>
    <property type="evidence" value="ECO:0007669"/>
    <property type="project" value="Ensembl"/>
</dbReference>
<dbReference type="GeneTree" id="ENSGT00390000005182"/>
<dbReference type="Gene3D" id="2.40.10.10">
    <property type="entry name" value="Trypsin-like serine proteases"/>
    <property type="match status" value="1"/>
</dbReference>
<feature type="region of interest" description="Disordered" evidence="1">
    <location>
        <begin position="269"/>
        <end position="335"/>
    </location>
</feature>
<dbReference type="EMBL" id="ABDC03005815">
    <property type="status" value="NOT_ANNOTATED_CDS"/>
    <property type="molecule type" value="Genomic_DNA"/>
</dbReference>
<dbReference type="GO" id="GO:0000785">
    <property type="term" value="C:chromatin"/>
    <property type="evidence" value="ECO:0007669"/>
    <property type="project" value="TreeGrafter"/>
</dbReference>
<dbReference type="InterPro" id="IPR043504">
    <property type="entry name" value="Peptidase_S1_PA_chymotrypsin"/>
</dbReference>
<dbReference type="RefSeq" id="XP_012605323.1">
    <property type="nucleotide sequence ID" value="XM_012749869.2"/>
</dbReference>
<evidence type="ECO:0000313" key="3">
    <source>
        <dbReference type="Proteomes" id="UP000694394"/>
    </source>
</evidence>
<dbReference type="InterPro" id="IPR009003">
    <property type="entry name" value="Peptidase_S1_PA"/>
</dbReference>
<dbReference type="KEGG" id="mmur:105863116"/>
<dbReference type="Proteomes" id="UP000694394">
    <property type="component" value="Chromosome 5"/>
</dbReference>
<feature type="region of interest" description="Disordered" evidence="1">
    <location>
        <begin position="1"/>
        <end position="21"/>
    </location>
</feature>
<dbReference type="OrthoDB" id="10025068at2759"/>
<evidence type="ECO:0000256" key="1">
    <source>
        <dbReference type="SAM" id="MobiDB-lite"/>
    </source>
</evidence>